<comment type="catalytic activity">
    <reaction evidence="1">
        <text>3'-dephospho-CoA + ATP = 2'-(5''-triphospho-alpha-D-ribosyl)-3'-dephospho-CoA + adenine</text>
        <dbReference type="Rhea" id="RHEA:15117"/>
        <dbReference type="ChEBI" id="CHEBI:16708"/>
        <dbReference type="ChEBI" id="CHEBI:30616"/>
        <dbReference type="ChEBI" id="CHEBI:57328"/>
        <dbReference type="ChEBI" id="CHEBI:61378"/>
        <dbReference type="EC" id="2.4.2.52"/>
    </reaction>
</comment>
<dbReference type="AlphaFoldDB" id="A0A4Q9KK45"/>
<dbReference type="Pfam" id="PF03802">
    <property type="entry name" value="CitX"/>
    <property type="match status" value="1"/>
</dbReference>
<accession>A0A4Q9KK45</accession>
<protein>
    <submittedName>
        <fullName evidence="7">Citrate lyase holo-[acyl-carrier protein] synthase</fullName>
        <ecNumber evidence="7">2.7.7.61</ecNumber>
    </submittedName>
</protein>
<dbReference type="PANTHER" id="PTHR30201:SF2">
    <property type="entry name" value="2-(5''-TRIPHOSPHORIBOSYL)-3'-DEPHOSPHOCOENZYME-A SYNTHASE"/>
    <property type="match status" value="1"/>
</dbReference>
<dbReference type="GO" id="GO:0051191">
    <property type="term" value="P:prosthetic group biosynthetic process"/>
    <property type="evidence" value="ECO:0007669"/>
    <property type="project" value="InterPro"/>
</dbReference>
<keyword evidence="8" id="KW-1185">Reference proteome</keyword>
<evidence type="ECO:0000256" key="2">
    <source>
        <dbReference type="ARBA" id="ARBA00022679"/>
    </source>
</evidence>
<dbReference type="Gene3D" id="1.10.4200.10">
    <property type="entry name" value="Triphosphoribosyl-dephospho-CoA protein"/>
    <property type="match status" value="1"/>
</dbReference>
<evidence type="ECO:0000256" key="4">
    <source>
        <dbReference type="ARBA" id="ARBA00022741"/>
    </source>
</evidence>
<dbReference type="GO" id="GO:0016829">
    <property type="term" value="F:lyase activity"/>
    <property type="evidence" value="ECO:0007669"/>
    <property type="project" value="UniProtKB-KW"/>
</dbReference>
<keyword evidence="5" id="KW-0067">ATP-binding</keyword>
<dbReference type="NCBIfam" id="TIGR03124">
    <property type="entry name" value="citrate_citX"/>
    <property type="match status" value="1"/>
</dbReference>
<dbReference type="Pfam" id="PF01874">
    <property type="entry name" value="CitG"/>
    <property type="match status" value="1"/>
</dbReference>
<evidence type="ECO:0000313" key="7">
    <source>
        <dbReference type="EMBL" id="TBT94852.1"/>
    </source>
</evidence>
<dbReference type="PANTHER" id="PTHR30201">
    <property type="entry name" value="TRIPHOSPHORIBOSYL-DEPHOSPHO-COA SYNTHASE"/>
    <property type="match status" value="1"/>
</dbReference>
<name>A0A4Q9KK45_PROTD</name>
<keyword evidence="2 7" id="KW-0808">Transferase</keyword>
<proteinExistence type="predicted"/>
<evidence type="ECO:0000256" key="1">
    <source>
        <dbReference type="ARBA" id="ARBA00001210"/>
    </source>
</evidence>
<dbReference type="GO" id="GO:0005524">
    <property type="term" value="F:ATP binding"/>
    <property type="evidence" value="ECO:0007669"/>
    <property type="project" value="UniProtKB-KW"/>
</dbReference>
<dbReference type="InterPro" id="IPR005551">
    <property type="entry name" value="CitX"/>
</dbReference>
<evidence type="ECO:0000256" key="5">
    <source>
        <dbReference type="ARBA" id="ARBA00022840"/>
    </source>
</evidence>
<sequence>MASCADVLDRREERRDEQVALLGSGVVVSVTVVSPGADKDDAVARSVCAAAVEAVRGLVGRRGWRLAAERSASGVTGPEWLAAVDASGMEVKAALVALEESEPLGRLWDLDVVVGPVAGQPVVLSRRDLGLEPRRCLVCDLDAAGCARSRRHSPLLVDAARAGLAAGASREAAEAAGGLAVDALLMEARLTPKPGLVDAVSSGSHSDMDLVLLERSAEALLPWFVACWQTGWAWSGADAATLRSRLVDIGLAAEAEMLAATGGVNTHKGALFALGLLLAAWGGEAAGQASEGLVERARTRAARLASGWLEDWRRRPDASHGASALRELGLTGARGEASGGFETAATVGLPAYRSRLAETGDADDAARWALMALMAANDDTNLVARGGAEGLAYVRGWARGVVEGRPGPDALVADLADAEAAFVARRLSPGGSADLLAVTWLLDRVDAVGLAAGLGAG</sequence>
<keyword evidence="3 7" id="KW-0548">Nucleotidyltransferase</keyword>
<dbReference type="GO" id="GO:0046917">
    <property type="term" value="F:triphosphoribosyl-dephospho-CoA synthase activity"/>
    <property type="evidence" value="ECO:0007669"/>
    <property type="project" value="UniProtKB-EC"/>
</dbReference>
<comment type="caution">
    <text evidence="7">The sequence shown here is derived from an EMBL/GenBank/DDBJ whole genome shotgun (WGS) entry which is preliminary data.</text>
</comment>
<reference evidence="7 8" key="1">
    <citation type="submission" date="2019-01" db="EMBL/GenBank/DDBJ databases">
        <title>Lactibacter flavus gen. nov., sp. nov., a novel bacterium of the family Propionibacteriaceae isolated from raw milk and dairy products.</title>
        <authorList>
            <person name="Huptas C."/>
            <person name="Wenning M."/>
            <person name="Breitenwieser F."/>
            <person name="Doll E."/>
            <person name="Von Neubeck M."/>
            <person name="Busse H.-J."/>
            <person name="Scherer S."/>
        </authorList>
    </citation>
    <scope>NUCLEOTIDE SEQUENCE [LARGE SCALE GENOMIC DNA]</scope>
    <source>
        <strain evidence="7 8">DSM 22130</strain>
    </source>
</reference>
<evidence type="ECO:0000256" key="6">
    <source>
        <dbReference type="ARBA" id="ARBA00048574"/>
    </source>
</evidence>
<dbReference type="EMBL" id="SDMR01000009">
    <property type="protein sequence ID" value="TBT94852.1"/>
    <property type="molecule type" value="Genomic_DNA"/>
</dbReference>
<evidence type="ECO:0000256" key="3">
    <source>
        <dbReference type="ARBA" id="ARBA00022695"/>
    </source>
</evidence>
<dbReference type="OrthoDB" id="114886at2"/>
<comment type="catalytic activity">
    <reaction evidence="6">
        <text>apo-[citrate lyase ACP] + 2'-(5''-triphospho-alpha-D-ribosyl)-3'-dephospho-CoA = holo-[citrate lyase ACP] + diphosphate</text>
        <dbReference type="Rhea" id="RHEA:16333"/>
        <dbReference type="Rhea" id="RHEA-COMP:10157"/>
        <dbReference type="Rhea" id="RHEA-COMP:10158"/>
        <dbReference type="ChEBI" id="CHEBI:29999"/>
        <dbReference type="ChEBI" id="CHEBI:33019"/>
        <dbReference type="ChEBI" id="CHEBI:61378"/>
        <dbReference type="ChEBI" id="CHEBI:82683"/>
        <dbReference type="EC" id="2.7.7.61"/>
    </reaction>
</comment>
<gene>
    <name evidence="7" type="primary">citX</name>
    <name evidence="7" type="ORF">ET996_08715</name>
</gene>
<evidence type="ECO:0000313" key="8">
    <source>
        <dbReference type="Proteomes" id="UP000291933"/>
    </source>
</evidence>
<organism evidence="7 8">
    <name type="scientific">Propioniciclava tarda</name>
    <dbReference type="NCBI Taxonomy" id="433330"/>
    <lineage>
        <taxon>Bacteria</taxon>
        <taxon>Bacillati</taxon>
        <taxon>Actinomycetota</taxon>
        <taxon>Actinomycetes</taxon>
        <taxon>Propionibacteriales</taxon>
        <taxon>Propionibacteriaceae</taxon>
        <taxon>Propioniciclava</taxon>
    </lineage>
</organism>
<dbReference type="RefSeq" id="WP_131172168.1">
    <property type="nucleotide sequence ID" value="NZ_FXTL01000009.1"/>
</dbReference>
<keyword evidence="4" id="KW-0547">Nucleotide-binding</keyword>
<dbReference type="InterPro" id="IPR002736">
    <property type="entry name" value="CitG"/>
</dbReference>
<dbReference type="GO" id="GO:0050519">
    <property type="term" value="F:holo-citrate lyase synthase activity"/>
    <property type="evidence" value="ECO:0007669"/>
    <property type="project" value="UniProtKB-EC"/>
</dbReference>
<dbReference type="EC" id="2.7.7.61" evidence="7"/>
<keyword evidence="7" id="KW-0456">Lyase</keyword>
<dbReference type="Proteomes" id="UP000291933">
    <property type="component" value="Unassembled WGS sequence"/>
</dbReference>